<evidence type="ECO:0000259" key="2">
    <source>
        <dbReference type="PROSITE" id="PS50086"/>
    </source>
</evidence>
<feature type="compositionally biased region" description="Basic residues" evidence="1">
    <location>
        <begin position="729"/>
        <end position="738"/>
    </location>
</feature>
<proteinExistence type="predicted"/>
<dbReference type="PANTHER" id="PTHR47219:SF20">
    <property type="entry name" value="TBC1 DOMAIN FAMILY MEMBER 2B"/>
    <property type="match status" value="1"/>
</dbReference>
<feature type="compositionally biased region" description="Low complexity" evidence="1">
    <location>
        <begin position="202"/>
        <end position="216"/>
    </location>
</feature>
<dbReference type="FunFam" id="1.10.8.270:FF:000016">
    <property type="entry name" value="TBC1 domain family member 2A"/>
    <property type="match status" value="1"/>
</dbReference>
<feature type="region of interest" description="Disordered" evidence="1">
    <location>
        <begin position="200"/>
        <end position="285"/>
    </location>
</feature>
<protein>
    <recommendedName>
        <fullName evidence="2">Rab-GAP TBC domain-containing protein</fullName>
    </recommendedName>
</protein>
<dbReference type="EMBL" id="LK023315">
    <property type="protein sequence ID" value="CDS04925.1"/>
    <property type="molecule type" value="Genomic_DNA"/>
</dbReference>
<organism evidence="3">
    <name type="scientific">Lichtheimia ramosa</name>
    <dbReference type="NCBI Taxonomy" id="688394"/>
    <lineage>
        <taxon>Eukaryota</taxon>
        <taxon>Fungi</taxon>
        <taxon>Fungi incertae sedis</taxon>
        <taxon>Mucoromycota</taxon>
        <taxon>Mucoromycotina</taxon>
        <taxon>Mucoromycetes</taxon>
        <taxon>Mucorales</taxon>
        <taxon>Lichtheimiaceae</taxon>
        <taxon>Lichtheimia</taxon>
    </lineage>
</organism>
<feature type="domain" description="Rab-GAP TBC" evidence="2">
    <location>
        <begin position="397"/>
        <end position="641"/>
    </location>
</feature>
<dbReference type="Gene3D" id="1.10.8.270">
    <property type="entry name" value="putative rabgap domain of human tbc1 domain family member 14 like domains"/>
    <property type="match status" value="1"/>
</dbReference>
<dbReference type="SUPFAM" id="SSF47923">
    <property type="entry name" value="Ypt/Rab-GAP domain of gyp1p"/>
    <property type="match status" value="2"/>
</dbReference>
<dbReference type="PANTHER" id="PTHR47219">
    <property type="entry name" value="RAB GTPASE-ACTIVATING PROTEIN 1-LIKE"/>
    <property type="match status" value="1"/>
</dbReference>
<dbReference type="Pfam" id="PF00566">
    <property type="entry name" value="RabGAP-TBC"/>
    <property type="match status" value="1"/>
</dbReference>
<feature type="region of interest" description="Disordered" evidence="1">
    <location>
        <begin position="125"/>
        <end position="162"/>
    </location>
</feature>
<dbReference type="AlphaFoldDB" id="A0A077WBT8"/>
<dbReference type="GO" id="GO:0005096">
    <property type="term" value="F:GTPase activator activity"/>
    <property type="evidence" value="ECO:0007669"/>
    <property type="project" value="TreeGrafter"/>
</dbReference>
<reference evidence="3" key="1">
    <citation type="journal article" date="2014" name="Genome Announc.">
        <title>De novo whole-genome sequence and genome annotation of Lichtheimia ramosa.</title>
        <authorList>
            <person name="Linde J."/>
            <person name="Schwartze V."/>
            <person name="Binder U."/>
            <person name="Lass-Florl C."/>
            <person name="Voigt K."/>
            <person name="Horn F."/>
        </authorList>
    </citation>
    <scope>NUCLEOTIDE SEQUENCE</scope>
    <source>
        <strain evidence="3">JMRC FSU:6197</strain>
    </source>
</reference>
<feature type="compositionally biased region" description="Polar residues" evidence="1">
    <location>
        <begin position="239"/>
        <end position="251"/>
    </location>
</feature>
<name>A0A077WBT8_9FUNG</name>
<accession>A0A077WBT8</accession>
<feature type="compositionally biased region" description="Low complexity" evidence="1">
    <location>
        <begin position="226"/>
        <end position="238"/>
    </location>
</feature>
<evidence type="ECO:0000313" key="3">
    <source>
        <dbReference type="EMBL" id="CDS04925.1"/>
    </source>
</evidence>
<dbReference type="OrthoDB" id="294251at2759"/>
<dbReference type="InterPro" id="IPR000195">
    <property type="entry name" value="Rab-GAP-TBC_dom"/>
</dbReference>
<feature type="region of interest" description="Disordered" evidence="1">
    <location>
        <begin position="711"/>
        <end position="738"/>
    </location>
</feature>
<feature type="region of interest" description="Disordered" evidence="1">
    <location>
        <begin position="314"/>
        <end position="334"/>
    </location>
</feature>
<dbReference type="Gene3D" id="1.10.472.80">
    <property type="entry name" value="Ypt/Rab-GAP domain of gyp1p, domain 3"/>
    <property type="match status" value="1"/>
</dbReference>
<dbReference type="SMART" id="SM00164">
    <property type="entry name" value="TBC"/>
    <property type="match status" value="1"/>
</dbReference>
<feature type="compositionally biased region" description="Low complexity" evidence="1">
    <location>
        <begin position="270"/>
        <end position="280"/>
    </location>
</feature>
<feature type="compositionally biased region" description="Low complexity" evidence="1">
    <location>
        <begin position="129"/>
        <end position="161"/>
    </location>
</feature>
<dbReference type="Gene3D" id="1.10.10.750">
    <property type="entry name" value="Ypt/Rab-GAP domain of gyp1p, domain 1"/>
    <property type="match status" value="1"/>
</dbReference>
<dbReference type="GO" id="GO:0031267">
    <property type="term" value="F:small GTPase binding"/>
    <property type="evidence" value="ECO:0007669"/>
    <property type="project" value="TreeGrafter"/>
</dbReference>
<sequence>MDSLQVPEPLVSTSKSTPLKKAATADYVSTPNLLHQSRSLDPGTMSIYAAAAYDANNIRRQRSESFVSHHHQRKSKQKWLQEHSHQDFMVRAPSQLCLTRHHLVSPPMPSLNTHHHALDNDIYRHHHSNASSNNSNSDRRSSVTSETSSSNSSQDVSGTSTTSATVIKSMEATKHEYLPATTDNTGALLGGVLIRRAVRPSMMETMTNNNTDTTTSYKEESKKSDSSSSSSSKNNTTTIDTALTSMTTQERWTPPPIMSPESLYDDGKIPFSSTPTSPSTNNRNLFKLKKSNSHSSSSTPSLFHFKRFGSKHELDPSDNAKLVSPPPPVSFEENPETDCYGFRKASQWVTLEDHHAHEESYQSVLERRLSKWEQLLKDHESRLPERCSKVKRYIRKGVPAHLRGRVWLHYSGAEAKMDSNPGVYEKFLEKAEAMGDTNEFADIIARDLHRTFPDNIQFRTSSSFNNNNNHHHHASMGSTAALHSPAIIGALRRVLSAFSIYSPSIGYCQSLNYIVGMLLLFMKEEEAFWTLVTIVQNLLPAGVYDVTMEGSNIDQTVLMMLIWERMPHLWNKLSDKSSFWDSAADSASMPTITLVTNHWFLTLFINILPIEASFNDLHGRSMTYLFAQTVLRVWDCFFYEGSSALFRVALTLFKMSENLIMSLKDSLEIFQVIQNMPKRIIDCQMLMENTFQRYGSLTHVTHEDLERRREMCRDRRRSGRIPTSSKSRTLPRWKLRAK</sequence>
<dbReference type="InterPro" id="IPR050302">
    <property type="entry name" value="Rab_GAP_TBC_domain"/>
</dbReference>
<gene>
    <name evidence="3" type="ORF">LRAMOSA07455</name>
</gene>
<dbReference type="PROSITE" id="PS50086">
    <property type="entry name" value="TBC_RABGAP"/>
    <property type="match status" value="1"/>
</dbReference>
<dbReference type="InterPro" id="IPR035969">
    <property type="entry name" value="Rab-GAP_TBC_sf"/>
</dbReference>
<evidence type="ECO:0000256" key="1">
    <source>
        <dbReference type="SAM" id="MobiDB-lite"/>
    </source>
</evidence>